<feature type="compositionally biased region" description="Basic and acidic residues" evidence="1">
    <location>
        <begin position="74"/>
        <end position="85"/>
    </location>
</feature>
<organism evidence="2 3">
    <name type="scientific">Pleurodeles waltl</name>
    <name type="common">Iberian ribbed newt</name>
    <dbReference type="NCBI Taxonomy" id="8319"/>
    <lineage>
        <taxon>Eukaryota</taxon>
        <taxon>Metazoa</taxon>
        <taxon>Chordata</taxon>
        <taxon>Craniata</taxon>
        <taxon>Vertebrata</taxon>
        <taxon>Euteleostomi</taxon>
        <taxon>Amphibia</taxon>
        <taxon>Batrachia</taxon>
        <taxon>Caudata</taxon>
        <taxon>Salamandroidea</taxon>
        <taxon>Salamandridae</taxon>
        <taxon>Pleurodelinae</taxon>
        <taxon>Pleurodeles</taxon>
    </lineage>
</organism>
<feature type="compositionally biased region" description="Basic and acidic residues" evidence="1">
    <location>
        <begin position="1"/>
        <end position="10"/>
    </location>
</feature>
<dbReference type="AlphaFoldDB" id="A0AAV7R2T4"/>
<evidence type="ECO:0000313" key="3">
    <source>
        <dbReference type="Proteomes" id="UP001066276"/>
    </source>
</evidence>
<reference evidence="2" key="1">
    <citation type="journal article" date="2022" name="bioRxiv">
        <title>Sequencing and chromosome-scale assembly of the giantPleurodeles waltlgenome.</title>
        <authorList>
            <person name="Brown T."/>
            <person name="Elewa A."/>
            <person name="Iarovenko S."/>
            <person name="Subramanian E."/>
            <person name="Araus A.J."/>
            <person name="Petzold A."/>
            <person name="Susuki M."/>
            <person name="Suzuki K.-i.T."/>
            <person name="Hayashi T."/>
            <person name="Toyoda A."/>
            <person name="Oliveira C."/>
            <person name="Osipova E."/>
            <person name="Leigh N.D."/>
            <person name="Simon A."/>
            <person name="Yun M.H."/>
        </authorList>
    </citation>
    <scope>NUCLEOTIDE SEQUENCE</scope>
    <source>
        <strain evidence="2">20211129_DDA</strain>
        <tissue evidence="2">Liver</tissue>
    </source>
</reference>
<accession>A0AAV7R2T4</accession>
<comment type="caution">
    <text evidence="2">The sequence shown here is derived from an EMBL/GenBank/DDBJ whole genome shotgun (WGS) entry which is preliminary data.</text>
</comment>
<feature type="region of interest" description="Disordered" evidence="1">
    <location>
        <begin position="1"/>
        <end position="23"/>
    </location>
</feature>
<sequence>MRPEGSHVRSDYPPVRRSRPPPSCCCPSWPGGHGATLSEKVLWKLQHLATRLQAFLLCVTHSPPRSRRRSGSRKHLDLEGSAERHERIRRQRWRERKKNGKKTLVQHFLADCTKGLASQMLASTSLDPVDGLYAREVKTGSRQRIGEMKYTKMRDRECFCRP</sequence>
<feature type="region of interest" description="Disordered" evidence="1">
    <location>
        <begin position="62"/>
        <end position="85"/>
    </location>
</feature>
<dbReference type="Proteomes" id="UP001066276">
    <property type="component" value="Chromosome 6"/>
</dbReference>
<keyword evidence="3" id="KW-1185">Reference proteome</keyword>
<name>A0AAV7R2T4_PLEWA</name>
<feature type="compositionally biased region" description="Basic residues" evidence="1">
    <location>
        <begin position="64"/>
        <end position="73"/>
    </location>
</feature>
<proteinExistence type="predicted"/>
<protein>
    <submittedName>
        <fullName evidence="2">Uncharacterized protein</fullName>
    </submittedName>
</protein>
<gene>
    <name evidence="2" type="ORF">NDU88_012433</name>
</gene>
<dbReference type="EMBL" id="JANPWB010000010">
    <property type="protein sequence ID" value="KAJ1146152.1"/>
    <property type="molecule type" value="Genomic_DNA"/>
</dbReference>
<evidence type="ECO:0000313" key="2">
    <source>
        <dbReference type="EMBL" id="KAJ1146152.1"/>
    </source>
</evidence>
<evidence type="ECO:0000256" key="1">
    <source>
        <dbReference type="SAM" id="MobiDB-lite"/>
    </source>
</evidence>